<dbReference type="AlphaFoldDB" id="A0A238HB27"/>
<accession>A0A238HB27</accession>
<name>A0A238HB27_9BURK</name>
<gene>
    <name evidence="1" type="ORF">BSIN_4983</name>
</gene>
<proteinExistence type="predicted"/>
<evidence type="ECO:0000313" key="1">
    <source>
        <dbReference type="EMBL" id="SMG02342.1"/>
    </source>
</evidence>
<evidence type="ECO:0000313" key="2">
    <source>
        <dbReference type="Proteomes" id="UP000198460"/>
    </source>
</evidence>
<protein>
    <submittedName>
        <fullName evidence="1">Uncharacterized protein</fullName>
    </submittedName>
</protein>
<reference evidence="1 2" key="1">
    <citation type="submission" date="2017-04" db="EMBL/GenBank/DDBJ databases">
        <authorList>
            <person name="Afonso C.L."/>
            <person name="Miller P.J."/>
            <person name="Scott M.A."/>
            <person name="Spackman E."/>
            <person name="Goraichik I."/>
            <person name="Dimitrov K.M."/>
            <person name="Suarez D.L."/>
            <person name="Swayne D.E."/>
        </authorList>
    </citation>
    <scope>NUCLEOTIDE SEQUENCE [LARGE SCALE GENOMIC DNA]</scope>
    <source>
        <strain evidence="1">LMG 28154</strain>
    </source>
</reference>
<dbReference type="EMBL" id="FXAN01000095">
    <property type="protein sequence ID" value="SMG02342.1"/>
    <property type="molecule type" value="Genomic_DNA"/>
</dbReference>
<dbReference type="Proteomes" id="UP000198460">
    <property type="component" value="Unassembled WGS sequence"/>
</dbReference>
<organism evidence="1 2">
    <name type="scientific">Burkholderia singularis</name>
    <dbReference type="NCBI Taxonomy" id="1503053"/>
    <lineage>
        <taxon>Bacteria</taxon>
        <taxon>Pseudomonadati</taxon>
        <taxon>Pseudomonadota</taxon>
        <taxon>Betaproteobacteria</taxon>
        <taxon>Burkholderiales</taxon>
        <taxon>Burkholderiaceae</taxon>
        <taxon>Burkholderia</taxon>
        <taxon>pseudomallei group</taxon>
    </lineage>
</organism>
<sequence>MSGHVPGRRCAMAAWHKRADDHGPVLATRPSAALAADILRQAGKTTFERPDRARPTVWRFPRAHAASVTRPGAFA</sequence>